<protein>
    <submittedName>
        <fullName evidence="1">Uncharacterized protein</fullName>
    </submittedName>
</protein>
<name>A0A1G8XS79_9EURY</name>
<evidence type="ECO:0000313" key="1">
    <source>
        <dbReference type="EMBL" id="SDJ93522.1"/>
    </source>
</evidence>
<reference evidence="1 2" key="1">
    <citation type="submission" date="2016-10" db="EMBL/GenBank/DDBJ databases">
        <authorList>
            <person name="de Groot N.N."/>
        </authorList>
    </citation>
    <scope>NUCLEOTIDE SEQUENCE [LARGE SCALE GENOMIC DNA]</scope>
    <source>
        <strain evidence="1 2">IBRC-M10015</strain>
    </source>
</reference>
<dbReference type="EMBL" id="FNFC01000012">
    <property type="protein sequence ID" value="SDJ93522.1"/>
    <property type="molecule type" value="Genomic_DNA"/>
</dbReference>
<dbReference type="Proteomes" id="UP000198856">
    <property type="component" value="Unassembled WGS sequence"/>
</dbReference>
<keyword evidence="2" id="KW-1185">Reference proteome</keyword>
<dbReference type="AlphaFoldDB" id="A0A1G8XS79"/>
<sequence length="239" mass="25344">MQVQASQQDDQTASARTRLAVLGALLALGLVLALAGHAVGLPAGLTDPDPGASFRVSEDNVTVSADGTEVTAVDRMTNVSGVEISETDGAFVIKTDRDNPLTDRQRNTSLAVARANDTVAGVLDDLDGYMLTVEPIRKLEATNTVNITMTNITANTAQASEGLATAINATDENETFDVTLYGSTSNGSDAVRVDRDPSYVDGRAVVYVRNTTTDERILSVVVDVENEAVASLTDRRERR</sequence>
<dbReference type="OrthoDB" id="271447at2157"/>
<accession>A0A1G8XS79</accession>
<organism evidence="1 2">
    <name type="scientific">Halovenus aranensis</name>
    <dbReference type="NCBI Taxonomy" id="890420"/>
    <lineage>
        <taxon>Archaea</taxon>
        <taxon>Methanobacteriati</taxon>
        <taxon>Methanobacteriota</taxon>
        <taxon>Stenosarchaea group</taxon>
        <taxon>Halobacteria</taxon>
        <taxon>Halobacteriales</taxon>
        <taxon>Haloarculaceae</taxon>
        <taxon>Halovenus</taxon>
    </lineage>
</organism>
<gene>
    <name evidence="1" type="ORF">SAMN05216226_11257</name>
</gene>
<proteinExistence type="predicted"/>
<evidence type="ECO:0000313" key="2">
    <source>
        <dbReference type="Proteomes" id="UP000198856"/>
    </source>
</evidence>
<dbReference type="RefSeq" id="WP_092703557.1">
    <property type="nucleotide sequence ID" value="NZ_FNFC01000012.1"/>
</dbReference>